<dbReference type="PANTHER" id="PTHR16684">
    <property type="entry name" value="CENTROMERE PROTEIN C"/>
    <property type="match status" value="1"/>
</dbReference>
<feature type="region of interest" description="Disordered" evidence="4">
    <location>
        <begin position="69"/>
        <end position="88"/>
    </location>
</feature>
<name>A0A0K9PPL6_ZOSMR</name>
<gene>
    <name evidence="5" type="ORF">ZOSMA_1G01380</name>
</gene>
<comment type="caution">
    <text evidence="5">The sequence shown here is derived from an EMBL/GenBank/DDBJ whole genome shotgun (WGS) entry which is preliminary data.</text>
</comment>
<evidence type="ECO:0000313" key="6">
    <source>
        <dbReference type="Proteomes" id="UP000036987"/>
    </source>
</evidence>
<evidence type="ECO:0000256" key="2">
    <source>
        <dbReference type="ARBA" id="ARBA00010291"/>
    </source>
</evidence>
<keyword evidence="6" id="KW-1185">Reference proteome</keyword>
<evidence type="ECO:0000256" key="4">
    <source>
        <dbReference type="SAM" id="MobiDB-lite"/>
    </source>
</evidence>
<dbReference type="GO" id="GO:0005634">
    <property type="term" value="C:nucleus"/>
    <property type="evidence" value="ECO:0007669"/>
    <property type="project" value="UniProtKB-SubCell"/>
</dbReference>
<proteinExistence type="inferred from homology"/>
<sequence>MNTTVVPAGHQGDELPPQIFIQNQPSQSPLHCEATNTIEEVLQSLDAVDDDIQTNVGDTDRLKDRLGEVLHEENEQTESVRGQSSASMDTSVLPARHQESFSISAEQHIEIETRVPKQRGRPKLGTRNSKQKSLAGGTAFVSGVRRSTRMKFKPLEHWRGEKLLFGCVDEGLPTLLGVKCSTPDGGKKVKLCVSDEQYTRFLPNAAFY</sequence>
<reference evidence="6" key="1">
    <citation type="journal article" date="2016" name="Nature">
        <title>The genome of the seagrass Zostera marina reveals angiosperm adaptation to the sea.</title>
        <authorList>
            <person name="Olsen J.L."/>
            <person name="Rouze P."/>
            <person name="Verhelst B."/>
            <person name="Lin Y.-C."/>
            <person name="Bayer T."/>
            <person name="Collen J."/>
            <person name="Dattolo E."/>
            <person name="De Paoli E."/>
            <person name="Dittami S."/>
            <person name="Maumus F."/>
            <person name="Michel G."/>
            <person name="Kersting A."/>
            <person name="Lauritano C."/>
            <person name="Lohaus R."/>
            <person name="Toepel M."/>
            <person name="Tonon T."/>
            <person name="Vanneste K."/>
            <person name="Amirebrahimi M."/>
            <person name="Brakel J."/>
            <person name="Bostroem C."/>
            <person name="Chovatia M."/>
            <person name="Grimwood J."/>
            <person name="Jenkins J.W."/>
            <person name="Jueterbock A."/>
            <person name="Mraz A."/>
            <person name="Stam W.T."/>
            <person name="Tice H."/>
            <person name="Bornberg-Bauer E."/>
            <person name="Green P.J."/>
            <person name="Pearson G.A."/>
            <person name="Procaccini G."/>
            <person name="Duarte C.M."/>
            <person name="Schmutz J."/>
            <person name="Reusch T.B.H."/>
            <person name="Van de Peer Y."/>
        </authorList>
    </citation>
    <scope>NUCLEOTIDE SEQUENCE [LARGE SCALE GENOMIC DNA]</scope>
    <source>
        <strain evidence="6">cv. Finnish</strain>
    </source>
</reference>
<comment type="similarity">
    <text evidence="2">Belongs to the CENP-C/MIF2 family.</text>
</comment>
<evidence type="ECO:0000256" key="3">
    <source>
        <dbReference type="ARBA" id="ARBA00023242"/>
    </source>
</evidence>
<organism evidence="5 6">
    <name type="scientific">Zostera marina</name>
    <name type="common">Eelgrass</name>
    <dbReference type="NCBI Taxonomy" id="29655"/>
    <lineage>
        <taxon>Eukaryota</taxon>
        <taxon>Viridiplantae</taxon>
        <taxon>Streptophyta</taxon>
        <taxon>Embryophyta</taxon>
        <taxon>Tracheophyta</taxon>
        <taxon>Spermatophyta</taxon>
        <taxon>Magnoliopsida</taxon>
        <taxon>Liliopsida</taxon>
        <taxon>Zosteraceae</taxon>
        <taxon>Zostera</taxon>
    </lineage>
</organism>
<dbReference type="EMBL" id="LFYR01000729">
    <property type="protein sequence ID" value="KMZ70165.1"/>
    <property type="molecule type" value="Genomic_DNA"/>
</dbReference>
<evidence type="ECO:0000256" key="1">
    <source>
        <dbReference type="ARBA" id="ARBA00004123"/>
    </source>
</evidence>
<feature type="compositionally biased region" description="Polar residues" evidence="4">
    <location>
        <begin position="77"/>
        <end position="88"/>
    </location>
</feature>
<dbReference type="AlphaFoldDB" id="A0A0K9PPL6"/>
<dbReference type="GO" id="GO:0000776">
    <property type="term" value="C:kinetochore"/>
    <property type="evidence" value="ECO:0007669"/>
    <property type="project" value="InterPro"/>
</dbReference>
<dbReference type="GO" id="GO:0051382">
    <property type="term" value="P:kinetochore assembly"/>
    <property type="evidence" value="ECO:0007669"/>
    <property type="project" value="InterPro"/>
</dbReference>
<dbReference type="OrthoDB" id="1939643at2759"/>
<dbReference type="PANTHER" id="PTHR16684:SF11">
    <property type="entry name" value="CENTROMERE PROTEIN C"/>
    <property type="match status" value="1"/>
</dbReference>
<evidence type="ECO:0000313" key="5">
    <source>
        <dbReference type="EMBL" id="KMZ70165.1"/>
    </source>
</evidence>
<dbReference type="Proteomes" id="UP000036987">
    <property type="component" value="Unassembled WGS sequence"/>
</dbReference>
<protein>
    <recommendedName>
        <fullName evidence="7">CENP-C</fullName>
    </recommendedName>
</protein>
<keyword evidence="3" id="KW-0539">Nucleus</keyword>
<evidence type="ECO:0008006" key="7">
    <source>
        <dbReference type="Google" id="ProtNLM"/>
    </source>
</evidence>
<dbReference type="InterPro" id="IPR028386">
    <property type="entry name" value="CENP-C/Mif2/cnp3"/>
</dbReference>
<accession>A0A0K9PPL6</accession>
<comment type="subcellular location">
    <subcellularLocation>
        <location evidence="1">Nucleus</location>
    </subcellularLocation>
</comment>
<dbReference type="GO" id="GO:0019237">
    <property type="term" value="F:centromeric DNA binding"/>
    <property type="evidence" value="ECO:0007669"/>
    <property type="project" value="InterPro"/>
</dbReference>